<dbReference type="EMBL" id="JAWDGP010005397">
    <property type="protein sequence ID" value="KAK3757285.1"/>
    <property type="molecule type" value="Genomic_DNA"/>
</dbReference>
<feature type="transmembrane region" description="Helical" evidence="1">
    <location>
        <begin position="6"/>
        <end position="26"/>
    </location>
</feature>
<evidence type="ECO:0000313" key="3">
    <source>
        <dbReference type="Proteomes" id="UP001283361"/>
    </source>
</evidence>
<sequence>MDDNKWDYGCFLGCVIALVGGTSIHIRKRRDQMNKETTGSQLYLVISLRLGSLHVKSGLLTNSQKT</sequence>
<dbReference type="AlphaFoldDB" id="A0AAE0YUS5"/>
<accession>A0AAE0YUS5</accession>
<comment type="caution">
    <text evidence="2">The sequence shown here is derived from an EMBL/GenBank/DDBJ whole genome shotgun (WGS) entry which is preliminary data.</text>
</comment>
<name>A0AAE0YUS5_9GAST</name>
<evidence type="ECO:0000256" key="1">
    <source>
        <dbReference type="SAM" id="Phobius"/>
    </source>
</evidence>
<evidence type="ECO:0000313" key="2">
    <source>
        <dbReference type="EMBL" id="KAK3757285.1"/>
    </source>
</evidence>
<dbReference type="Proteomes" id="UP001283361">
    <property type="component" value="Unassembled WGS sequence"/>
</dbReference>
<keyword evidence="1" id="KW-0472">Membrane</keyword>
<keyword evidence="1" id="KW-0812">Transmembrane</keyword>
<proteinExistence type="predicted"/>
<gene>
    <name evidence="2" type="ORF">RRG08_054502</name>
</gene>
<protein>
    <submittedName>
        <fullName evidence="2">Uncharacterized protein</fullName>
    </submittedName>
</protein>
<keyword evidence="3" id="KW-1185">Reference proteome</keyword>
<organism evidence="2 3">
    <name type="scientific">Elysia crispata</name>
    <name type="common">lettuce slug</name>
    <dbReference type="NCBI Taxonomy" id="231223"/>
    <lineage>
        <taxon>Eukaryota</taxon>
        <taxon>Metazoa</taxon>
        <taxon>Spiralia</taxon>
        <taxon>Lophotrochozoa</taxon>
        <taxon>Mollusca</taxon>
        <taxon>Gastropoda</taxon>
        <taxon>Heterobranchia</taxon>
        <taxon>Euthyneura</taxon>
        <taxon>Panpulmonata</taxon>
        <taxon>Sacoglossa</taxon>
        <taxon>Placobranchoidea</taxon>
        <taxon>Plakobranchidae</taxon>
        <taxon>Elysia</taxon>
    </lineage>
</organism>
<keyword evidence="1" id="KW-1133">Transmembrane helix</keyword>
<reference evidence="2" key="1">
    <citation type="journal article" date="2023" name="G3 (Bethesda)">
        <title>A reference genome for the long-term kleptoplast-retaining sea slug Elysia crispata morphotype clarki.</title>
        <authorList>
            <person name="Eastman K.E."/>
            <person name="Pendleton A.L."/>
            <person name="Shaikh M.A."/>
            <person name="Suttiyut T."/>
            <person name="Ogas R."/>
            <person name="Tomko P."/>
            <person name="Gavelis G."/>
            <person name="Widhalm J.R."/>
            <person name="Wisecaver J.H."/>
        </authorList>
    </citation>
    <scope>NUCLEOTIDE SEQUENCE</scope>
    <source>
        <strain evidence="2">ECLA1</strain>
    </source>
</reference>